<gene>
    <name evidence="2" type="ORF">DSYM_05300</name>
</gene>
<evidence type="ECO:0008006" key="4">
    <source>
        <dbReference type="Google" id="ProtNLM"/>
    </source>
</evidence>
<evidence type="ECO:0000313" key="3">
    <source>
        <dbReference type="Proteomes" id="UP000662914"/>
    </source>
</evidence>
<proteinExistence type="predicted"/>
<evidence type="ECO:0000313" key="2">
    <source>
        <dbReference type="EMBL" id="BBO19831.1"/>
    </source>
</evidence>
<dbReference type="Proteomes" id="UP000662914">
    <property type="component" value="Chromosome"/>
</dbReference>
<dbReference type="EMBL" id="AP021857">
    <property type="protein sequence ID" value="BBO19831.1"/>
    <property type="molecule type" value="Genomic_DNA"/>
</dbReference>
<protein>
    <recommendedName>
        <fullName evidence="4">DUF4124 domain-containing protein</fullName>
    </recommendedName>
</protein>
<name>A0A809S2P7_9PROT</name>
<organism evidence="2 3">
    <name type="scientific">Candidatus Desulfobacillus denitrificans</name>
    <dbReference type="NCBI Taxonomy" id="2608985"/>
    <lineage>
        <taxon>Bacteria</taxon>
        <taxon>Pseudomonadati</taxon>
        <taxon>Pseudomonadota</taxon>
        <taxon>Betaproteobacteria</taxon>
        <taxon>Candidatus Desulfobacillus</taxon>
    </lineage>
</organism>
<reference evidence="2" key="1">
    <citation type="journal article" name="DNA Res.">
        <title>The physiological potential of anammox bacteria as revealed by their core genome structure.</title>
        <authorList>
            <person name="Okubo T."/>
            <person name="Toyoda A."/>
            <person name="Fukuhara K."/>
            <person name="Uchiyama I."/>
            <person name="Harigaya Y."/>
            <person name="Kuroiwa M."/>
            <person name="Suzuki T."/>
            <person name="Murakami Y."/>
            <person name="Suwa Y."/>
            <person name="Takami H."/>
        </authorList>
    </citation>
    <scope>NUCLEOTIDE SEQUENCE</scope>
    <source>
        <strain evidence="2">317325-3</strain>
    </source>
</reference>
<feature type="chain" id="PRO_5035324049" description="DUF4124 domain-containing protein" evidence="1">
    <location>
        <begin position="21"/>
        <end position="131"/>
    </location>
</feature>
<evidence type="ECO:0000256" key="1">
    <source>
        <dbReference type="SAM" id="SignalP"/>
    </source>
</evidence>
<dbReference type="KEGG" id="ddz:DSYM_05300"/>
<feature type="signal peptide" evidence="1">
    <location>
        <begin position="1"/>
        <end position="20"/>
    </location>
</feature>
<keyword evidence="1" id="KW-0732">Signal</keyword>
<dbReference type="AlphaFoldDB" id="A0A809S2P7"/>
<sequence length="131" mass="13457">MKLKKPLIIALLAFASAAEAQVSYCKDIGGGKTYCTGGTIIHRNGGTTIIQNHDPSQPTAAMPQANPLLQNNALPTLNAPYSGAGTQTTLPALPPPAVQPSAPMAPATPVMVVPTGKGRVCHQFGNTLVCN</sequence>
<accession>A0A809S2P7</accession>